<evidence type="ECO:0000313" key="3">
    <source>
        <dbReference type="RefSeq" id="XP_033531444.1"/>
    </source>
</evidence>
<keyword evidence="1 3" id="KW-0560">Oxidoreductase</keyword>
<name>A0A6G1FVL4_9PEZI</name>
<evidence type="ECO:0000313" key="1">
    <source>
        <dbReference type="EMBL" id="KAF1809813.1"/>
    </source>
</evidence>
<reference evidence="3" key="2">
    <citation type="submission" date="2020-04" db="EMBL/GenBank/DDBJ databases">
        <authorList>
            <consortium name="NCBI Genome Project"/>
        </authorList>
    </citation>
    <scope>NUCLEOTIDE SEQUENCE</scope>
    <source>
        <strain evidence="3">CBS 781.70</strain>
    </source>
</reference>
<dbReference type="GO" id="GO:0016702">
    <property type="term" value="F:oxidoreductase activity, acting on single donors with incorporation of molecular oxygen, incorporation of two atoms of oxygen"/>
    <property type="evidence" value="ECO:0007669"/>
    <property type="project" value="InterPro"/>
</dbReference>
<proteinExistence type="predicted"/>
<dbReference type="Gene3D" id="2.60.130.10">
    <property type="entry name" value="Aromatic compound dioxygenase"/>
    <property type="match status" value="1"/>
</dbReference>
<dbReference type="InterPro" id="IPR015889">
    <property type="entry name" value="Intradiol_dOase_core"/>
</dbReference>
<dbReference type="PANTHER" id="PTHR34315">
    <property type="match status" value="1"/>
</dbReference>
<dbReference type="EMBL" id="ML975170">
    <property type="protein sequence ID" value="KAF1809813.1"/>
    <property type="molecule type" value="Genomic_DNA"/>
</dbReference>
<protein>
    <submittedName>
        <fullName evidence="1 3">Aromatic compound dioxygenase</fullName>
    </submittedName>
</protein>
<dbReference type="OrthoDB" id="121380at2759"/>
<sequence>MESIGPGAVDACSVQLKARGVSENIAPSDAFEKVSNSGDMLHVRDLNKVLSTNHRYNSTDITPDSSAETIFDSNNVTVLAPETTEGPHCKRRRDLIRTNVAEKEPEPIPKAAIDFWHCNSTGVYGGVSDGGFMQNRNAGDTTLVNKTSFRGIPITTEDDVITFESKFPGHYVGRATHIHADVELLAPYNTNTMSLARNDQDFTLAQTAAGQYDPVMEYVYLGDTVNNGIFAWITVGVDTKYRKEGL</sequence>
<reference evidence="1 3" key="1">
    <citation type="submission" date="2020-01" db="EMBL/GenBank/DDBJ databases">
        <authorList>
            <consortium name="DOE Joint Genome Institute"/>
            <person name="Haridas S."/>
            <person name="Albert R."/>
            <person name="Binder M."/>
            <person name="Bloem J."/>
            <person name="Labutti K."/>
            <person name="Salamov A."/>
            <person name="Andreopoulos B."/>
            <person name="Baker S.E."/>
            <person name="Barry K."/>
            <person name="Bills G."/>
            <person name="Bluhm B.H."/>
            <person name="Cannon C."/>
            <person name="Castanera R."/>
            <person name="Culley D.E."/>
            <person name="Daum C."/>
            <person name="Ezra D."/>
            <person name="Gonzalez J.B."/>
            <person name="Henrissat B."/>
            <person name="Kuo A."/>
            <person name="Liang C."/>
            <person name="Lipzen A."/>
            <person name="Lutzoni F."/>
            <person name="Magnuson J."/>
            <person name="Mondo S."/>
            <person name="Nolan M."/>
            <person name="Ohm R."/>
            <person name="Pangilinan J."/>
            <person name="Park H.-J."/>
            <person name="Ramirez L."/>
            <person name="Alfaro M."/>
            <person name="Sun H."/>
            <person name="Tritt A."/>
            <person name="Yoshinaga Y."/>
            <person name="Zwiers L.-H."/>
            <person name="Turgeon B.G."/>
            <person name="Goodwin S.B."/>
            <person name="Spatafora J.W."/>
            <person name="Crous P.W."/>
            <person name="Grigoriev I.V."/>
        </authorList>
    </citation>
    <scope>NUCLEOTIDE SEQUENCE</scope>
    <source>
        <strain evidence="1 3">CBS 781.70</strain>
    </source>
</reference>
<accession>A0A6G1FVL4</accession>
<keyword evidence="1 3" id="KW-0223">Dioxygenase</keyword>
<dbReference type="Proteomes" id="UP000504638">
    <property type="component" value="Unplaced"/>
</dbReference>
<reference evidence="3" key="3">
    <citation type="submission" date="2025-04" db="UniProtKB">
        <authorList>
            <consortium name="RefSeq"/>
        </authorList>
    </citation>
    <scope>IDENTIFICATION</scope>
    <source>
        <strain evidence="3">CBS 781.70</strain>
    </source>
</reference>
<dbReference type="SUPFAM" id="SSF49482">
    <property type="entry name" value="Aromatic compound dioxygenase"/>
    <property type="match status" value="1"/>
</dbReference>
<dbReference type="RefSeq" id="XP_033531444.1">
    <property type="nucleotide sequence ID" value="XM_033680814.1"/>
</dbReference>
<dbReference type="GO" id="GO:0005506">
    <property type="term" value="F:iron ion binding"/>
    <property type="evidence" value="ECO:0007669"/>
    <property type="project" value="InterPro"/>
</dbReference>
<organism evidence="1">
    <name type="scientific">Eremomyces bilateralis CBS 781.70</name>
    <dbReference type="NCBI Taxonomy" id="1392243"/>
    <lineage>
        <taxon>Eukaryota</taxon>
        <taxon>Fungi</taxon>
        <taxon>Dikarya</taxon>
        <taxon>Ascomycota</taxon>
        <taxon>Pezizomycotina</taxon>
        <taxon>Dothideomycetes</taxon>
        <taxon>Dothideomycetes incertae sedis</taxon>
        <taxon>Eremomycetales</taxon>
        <taxon>Eremomycetaceae</taxon>
        <taxon>Eremomyces</taxon>
    </lineage>
</organism>
<dbReference type="AlphaFoldDB" id="A0A6G1FVL4"/>
<evidence type="ECO:0000313" key="2">
    <source>
        <dbReference type="Proteomes" id="UP000504638"/>
    </source>
</evidence>
<gene>
    <name evidence="1 3" type="ORF">P152DRAFT_468233</name>
</gene>
<dbReference type="GeneID" id="54421384"/>
<dbReference type="PANTHER" id="PTHR34315:SF1">
    <property type="entry name" value="INTRADIOL RING-CLEAVAGE DIOXYGENASES DOMAIN-CONTAINING PROTEIN-RELATED"/>
    <property type="match status" value="1"/>
</dbReference>
<keyword evidence="2" id="KW-1185">Reference proteome</keyword>